<gene>
    <name evidence="1" type="ORF">FN846DRAFT_397070</name>
</gene>
<reference evidence="1 2" key="1">
    <citation type="submission" date="2019-09" db="EMBL/GenBank/DDBJ databases">
        <title>Draft genome of the ectomycorrhizal ascomycete Sphaerosporella brunnea.</title>
        <authorList>
            <consortium name="DOE Joint Genome Institute"/>
            <person name="Benucci G.M."/>
            <person name="Marozzi G."/>
            <person name="Antonielli L."/>
            <person name="Sanchez S."/>
            <person name="Marco P."/>
            <person name="Wang X."/>
            <person name="Falini L.B."/>
            <person name="Barry K."/>
            <person name="Haridas S."/>
            <person name="Lipzen A."/>
            <person name="Labutti K."/>
            <person name="Grigoriev I.V."/>
            <person name="Murat C."/>
            <person name="Martin F."/>
            <person name="Albertini E."/>
            <person name="Donnini D."/>
            <person name="Bonito G."/>
        </authorList>
    </citation>
    <scope>NUCLEOTIDE SEQUENCE [LARGE SCALE GENOMIC DNA]</scope>
    <source>
        <strain evidence="1 2">Sb_GMNB300</strain>
    </source>
</reference>
<dbReference type="InParanoid" id="A0A5J5F5W3"/>
<comment type="caution">
    <text evidence="1">The sequence shown here is derived from an EMBL/GenBank/DDBJ whole genome shotgun (WGS) entry which is preliminary data.</text>
</comment>
<keyword evidence="2" id="KW-1185">Reference proteome</keyword>
<name>A0A5J5F5W3_9PEZI</name>
<dbReference type="EMBL" id="VXIS01000032">
    <property type="protein sequence ID" value="KAA8911779.1"/>
    <property type="molecule type" value="Genomic_DNA"/>
</dbReference>
<accession>A0A5J5F5W3</accession>
<dbReference type="Proteomes" id="UP000326924">
    <property type="component" value="Unassembled WGS sequence"/>
</dbReference>
<sequence length="218" mass="24304">MWGASDALYTPPAPPALWISQNNVTLTMHQSVRMTAIDDDTYISKCLPCTRSYWLVGVRIRSSKVCVSGVATRTLFAGRFQLFFWRRGGATHLSRAHHGRGDASCARGPIKSPTFKSAGATAWCNAARRRSEFTAPRVLSLAQKKASRMFAMFAPYIRTLPTTAAIWPNLIDKQPLPFHSTPARDRQRPSRTIINYGPRISRADGGDAASHEWARTWL</sequence>
<evidence type="ECO:0000313" key="2">
    <source>
        <dbReference type="Proteomes" id="UP000326924"/>
    </source>
</evidence>
<evidence type="ECO:0000313" key="1">
    <source>
        <dbReference type="EMBL" id="KAA8911779.1"/>
    </source>
</evidence>
<protein>
    <submittedName>
        <fullName evidence="1">Uncharacterized protein</fullName>
    </submittedName>
</protein>
<proteinExistence type="predicted"/>
<organism evidence="1 2">
    <name type="scientific">Sphaerosporella brunnea</name>
    <dbReference type="NCBI Taxonomy" id="1250544"/>
    <lineage>
        <taxon>Eukaryota</taxon>
        <taxon>Fungi</taxon>
        <taxon>Dikarya</taxon>
        <taxon>Ascomycota</taxon>
        <taxon>Pezizomycotina</taxon>
        <taxon>Pezizomycetes</taxon>
        <taxon>Pezizales</taxon>
        <taxon>Pyronemataceae</taxon>
        <taxon>Sphaerosporella</taxon>
    </lineage>
</organism>
<dbReference type="AlphaFoldDB" id="A0A5J5F5W3"/>